<reference evidence="2" key="1">
    <citation type="submission" date="2024-08" db="EMBL/GenBank/DDBJ databases">
        <authorList>
            <person name="Chaddad Z."/>
            <person name="Lamrabet M."/>
            <person name="Bouhnik O."/>
            <person name="Alami S."/>
            <person name="Wipf D."/>
            <person name="Courty P.E."/>
            <person name="Missbah El Idrissi M."/>
        </authorList>
    </citation>
    <scope>NUCLEOTIDE SEQUENCE</scope>
    <source>
        <strain evidence="2">LLZ17</strain>
    </source>
</reference>
<organism evidence="2">
    <name type="scientific">Bradyrhizobium sp. LLZ17</name>
    <dbReference type="NCBI Taxonomy" id="3239388"/>
    <lineage>
        <taxon>Bacteria</taxon>
        <taxon>Pseudomonadati</taxon>
        <taxon>Pseudomonadota</taxon>
        <taxon>Alphaproteobacteria</taxon>
        <taxon>Hyphomicrobiales</taxon>
        <taxon>Nitrobacteraceae</taxon>
        <taxon>Bradyrhizobium</taxon>
    </lineage>
</organism>
<protein>
    <submittedName>
        <fullName evidence="2">Uncharacterized protein</fullName>
    </submittedName>
</protein>
<sequence>MKTAEPGAVEHGDSGHSSQPDAQSAAIASEDVQPAKAASRTGSADQEPVFRFDSEAAPSTLVAVAELKDLSDLFDPHIPPGQKEDLEAIVKMVPNAPDEHAANHGNNGPYHSIVSAPHDLLI</sequence>
<evidence type="ECO:0000256" key="1">
    <source>
        <dbReference type="SAM" id="MobiDB-lite"/>
    </source>
</evidence>
<name>A0AB39XJR2_9BRAD</name>
<feature type="region of interest" description="Disordered" evidence="1">
    <location>
        <begin position="1"/>
        <end position="52"/>
    </location>
</feature>
<gene>
    <name evidence="2" type="ORF">AB8Z38_34985</name>
</gene>
<accession>A0AB39XJR2</accession>
<dbReference type="AlphaFoldDB" id="A0AB39XJR2"/>
<proteinExistence type="predicted"/>
<dbReference type="RefSeq" id="WP_369722085.1">
    <property type="nucleotide sequence ID" value="NZ_CP165734.1"/>
</dbReference>
<dbReference type="EMBL" id="CP165734">
    <property type="protein sequence ID" value="XDV57661.1"/>
    <property type="molecule type" value="Genomic_DNA"/>
</dbReference>
<evidence type="ECO:0000313" key="2">
    <source>
        <dbReference type="EMBL" id="XDV57661.1"/>
    </source>
</evidence>